<dbReference type="Gene3D" id="2.180.10.10">
    <property type="entry name" value="RHS repeat-associated core"/>
    <property type="match status" value="11"/>
</dbReference>
<dbReference type="PROSITE" id="PS51782">
    <property type="entry name" value="LYSM"/>
    <property type="match status" value="1"/>
</dbReference>
<dbReference type="Gene3D" id="3.10.350.10">
    <property type="entry name" value="LysM domain"/>
    <property type="match status" value="1"/>
</dbReference>
<dbReference type="PANTHER" id="PTHR32305:SF15">
    <property type="entry name" value="PROTEIN RHSA-RELATED"/>
    <property type="match status" value="1"/>
</dbReference>
<accession>Q2SEZ7</accession>
<dbReference type="NCBIfam" id="TIGR01643">
    <property type="entry name" value="YD_repeat_2x"/>
    <property type="match status" value="12"/>
</dbReference>
<dbReference type="Pfam" id="PF05593">
    <property type="entry name" value="RHS_repeat"/>
    <property type="match status" value="8"/>
</dbReference>
<dbReference type="InterPro" id="IPR006530">
    <property type="entry name" value="YD"/>
</dbReference>
<keyword evidence="1" id="KW-0472">Membrane</keyword>
<organism evidence="3 4">
    <name type="scientific">Hahella chejuensis (strain KCTC 2396)</name>
    <dbReference type="NCBI Taxonomy" id="349521"/>
    <lineage>
        <taxon>Bacteria</taxon>
        <taxon>Pseudomonadati</taxon>
        <taxon>Pseudomonadota</taxon>
        <taxon>Gammaproteobacteria</taxon>
        <taxon>Oceanospirillales</taxon>
        <taxon>Hahellaceae</taxon>
        <taxon>Hahella</taxon>
    </lineage>
</organism>
<feature type="domain" description="LysM" evidence="2">
    <location>
        <begin position="4880"/>
        <end position="4927"/>
    </location>
</feature>
<dbReference type="CDD" id="cd00118">
    <property type="entry name" value="LysM"/>
    <property type="match status" value="1"/>
</dbReference>
<dbReference type="EMBL" id="CP000155">
    <property type="protein sequence ID" value="ABC30777.1"/>
    <property type="molecule type" value="Genomic_DNA"/>
</dbReference>
<evidence type="ECO:0000313" key="3">
    <source>
        <dbReference type="EMBL" id="ABC30777.1"/>
    </source>
</evidence>
<name>Q2SEZ7_HAHCH</name>
<dbReference type="InterPro" id="IPR031325">
    <property type="entry name" value="RHS_repeat"/>
</dbReference>
<feature type="transmembrane region" description="Helical" evidence="1">
    <location>
        <begin position="4969"/>
        <end position="4989"/>
    </location>
</feature>
<evidence type="ECO:0000259" key="2">
    <source>
        <dbReference type="PROSITE" id="PS51782"/>
    </source>
</evidence>
<dbReference type="KEGG" id="hch:HCH_04062"/>
<dbReference type="PANTHER" id="PTHR32305">
    <property type="match status" value="1"/>
</dbReference>
<dbReference type="Pfam" id="PF01476">
    <property type="entry name" value="LysM"/>
    <property type="match status" value="1"/>
</dbReference>
<dbReference type="InterPro" id="IPR050708">
    <property type="entry name" value="T6SS_VgrG/RHS"/>
</dbReference>
<protein>
    <submittedName>
        <fullName evidence="3">Rhs family protein</fullName>
    </submittedName>
</protein>
<keyword evidence="1" id="KW-1133">Transmembrane helix</keyword>
<dbReference type="InterPro" id="IPR036779">
    <property type="entry name" value="LysM_dom_sf"/>
</dbReference>
<reference evidence="3 4" key="1">
    <citation type="journal article" date="2005" name="Nucleic Acids Res.">
        <title>Genomic blueprint of Hahella chejuensis, a marine microbe producing an algicidal agent.</title>
        <authorList>
            <person name="Jeong H."/>
            <person name="Yim J.H."/>
            <person name="Lee C."/>
            <person name="Choi S.-H."/>
            <person name="Park Y.K."/>
            <person name="Yoon S.H."/>
            <person name="Hur C.-G."/>
            <person name="Kang H.-Y."/>
            <person name="Kim D."/>
            <person name="Lee H.H."/>
            <person name="Park K.H."/>
            <person name="Park S.-H."/>
            <person name="Park H.-S."/>
            <person name="Lee H.K."/>
            <person name="Oh T.K."/>
            <person name="Kim J.F."/>
        </authorList>
    </citation>
    <scope>NUCLEOTIDE SEQUENCE [LARGE SCALE GENOMIC DNA]</scope>
    <source>
        <strain evidence="3 4">KCTC 2396</strain>
    </source>
</reference>
<proteinExistence type="predicted"/>
<dbReference type="eggNOG" id="COG1388">
    <property type="taxonomic scope" value="Bacteria"/>
</dbReference>
<dbReference type="Proteomes" id="UP000000238">
    <property type="component" value="Chromosome"/>
</dbReference>
<evidence type="ECO:0000313" key="4">
    <source>
        <dbReference type="Proteomes" id="UP000000238"/>
    </source>
</evidence>
<sequence length="5711" mass="624607">MVAVVSGEGLGLFGASLSGAGAGLSQAGVGQSGERVYVNAATGNLVLQRRDELLLGAGRDASLIRTYNSQGRFTDDNGDNFYFSFNQRLEFNGGNLNKAGSLITRIAGDGSRTDYHYDESRGLYVSSVGEGAHDTLEFRGGTGSDAFLWTEGESGAQEVYSWQGKLSALAHRDEPGRVTISRSAAATTLTTASGEKLEIQYDGAGRAVLVKTVGADGAQRNQTYYGYDAQGRLTTVTVDLTPADNSIGDGRTFVTRYSYDGDSKRVAKMQASDGVSVSFQYQDIGGEYRVTRVTQGDGADAIVTTYAYDLAQRTATVTRVLDPVTLSGLQTVLRYDERTRLVEMRLPQQDGTQSVRRYAYDADDNLIQSTDADGHSETYRYDAMGNLLTHTDRLGGATDYTYNAHNQTLTETTDGATQRYVYDSAHRLRYRVDAEGGVTEFRYNHLGQLTATQGYLARYDLSGLSSNQALSEGPLNTWAPGARAQGTSLTEYAYDFRGQLSRQTRYSKTDATGAGIGAATTHFIYDAEGRLLKQVNPEQAAPTENAGTAPESLGHRTGETLYVYDGLGRLLSVKDALGAVTTQTEYQGATILSRDAAGLQSVKTYNSAGALIDVVERDAGGAQLGKAQQYYDAQGRVIRSVDAQGAQTRYVYDGQDRVRFEIDALGYVTENRYDALGRVTQTRRYEAAYGGADVNLTALETFAAGQSAITTRRFYDAAGQMRFEIDAQGYVTGYEYDGQGRVAKKTRYDKAADLNAANLASLAAHAPSWRGDGVVQIDAGRIIKTAATGLSGGRAVANETLRQGRGALEFTVAALPTGASLGAVGFNKNPETVLTGNDYLNEVDLGVFIRDPDGAGSQGHSLMIQVNGVRTEPTSATPIQVGDRLRIEMRGADARILLQRPGQHGFTLIQTLTGVVDANANYTAQTNLYGAGAAIEGVALSGDADYHSAGVSTRYVYDAKGQARFEVDAQGYVTENRYDALGRVTEKLSYSHAYTGGVFTESALQTFANGEAPASHSRLVYDARGQVRFEVDALGYVTEFEYDAQGRVVNKSRYEQPIDVATADLASRLPQLLNWGADAEVSLQGGRLTRTGPASLTAGRAIAGSGLTGGEGVLEFTVDQLVNGQSLGVVGFNLNPEERLSGNDYFKEIDLGVFIRDRDGAAAEKHSVLIQYKGTQIAPPTMQFVEAGDRFRIELKDGDARILLQRKGQDKYVLIHTLEDAVDATQTYVAQANLYAQGAAIGDVWMSGTATQNSERSRERVVYDAKGQARFTIDALGQVTENRYDALGRVTETSRHEVTVDVNRAWSESELVVALGQVIWTDVSSRLEVNGSGVKSLASLSDWTEGARSAQVIRGEGYVEFSAAPPQQRVIVGLNSADTMKSYQDIDYGLLFNISGEIQIREEGVWKQNLEGVTQHPDNRYRIVMKDGRVHYYVRPAGQSEYQEAYVSERLPEADKAYFVDASFFDAGAELRNVALTPEGIKTRYVYDAKGQVRFTLDVLGQVTENRYDALGGVTEKLSYSHAYTGGVFTESALQTFANGATPASHSRLVYDARGQVRFEVDALGYVTEFEYDAQGRAVNKSRYEQPIDVATADLASRLPQLLNWGADAEVSLQGGRLTRTGPASLTAGRAVAGSGLSGGEGVLEFTVDQLVNGQSLGVVGFNLNPEERLSGNDYFKEIDLGVFIRDRDGAAAEKHSVLIQYKGTQIAPATMQFVEAGDRFRIELKDGDARILLQRKGQDNYVLIHTLKDAVDASQTYVAQANLYAQGSAIGDVWMSGTATQNSERSRERLVYDVKGQARFTIDALGQVTENRYDALGRVTETSRHEVTVDVNRAWSESELVVALGQVIWTDVSSRLEVNGSGVKSLASLSDWTEGARSAQVIRGEGYVEFSAAPPQQRVIVGLNSADTMKSYQDIDYGLLFNSSGEIQIREEGVWKQNLEGVTQHPDNRYRIVMKNGRVHYYVRQAGQSEYQEAYVSERLPEADKAYFVDASFHDAGAELRNVALTPEGIKTRYVYDAKGQARFTLDALGQVTENRYDALGQVAEKLSYDRAYVGPDFSEAALTQFANAQSQPRSGCLVYDAKGQARFEIDALGHVTEREYDAAGRVTATHKYLNPLSLAGLVYDEAGIESKLSAAGGRHTQRTVYDARGLARFSLNALGQVTETRYDAAGRATQTLRYETAYSGADYSEAALAQFVAGETRAQHAYMVYDSLGQARFKLDHQGHITELEYDHNGQVTRTLSYVAAYDLSQPLTAAALETYVQGHASAGDRVEQVFYDARGLEIYRIDAGGRLTAQEYDHAGRLTHRVRYAASLNLGTAATLTQVTQAADAHRSVAANQHSRLVYDALGRLRYSLDGENYVSETLYNGQGQVTEERRYAAPWTQAATLSALTGLHPDAETRITRYAYDDAGRKISQSQRLMTGGAETWITESYAYDAHGNRTAVTDARGNVTSFAYDADNRLIAKLTPKDAIDDADISASARKGAVTRYQYDGFDNLIQESQYVTEVSIHERTAADYATANVPANNDPVSGDRHTRYEYDALNRQERIRTPELNGVSTLTRKEYDRYGNVTALIEAEGSALERTTRYEFDDLNRVVKETKAFGTANASSTGYVYDAFGQVERVIDPRAYEILDSQSDWAKGERARLRLLAENYQANPAGLWQSQQAQWLKDNALLLSFLSREHLPEGEHRALLLQIYSKSQTFDARGLKTSETNGEGYTTHTQYDAFGNITSVTDPNGATGYFFYDALNRQTLQVSAGGAAKDFTYNAAGQVIAQRSWANRINAASLAGKTEAQARAMLTVDAAHDQFTRSDFDSLGRLKTQTAQATSAQQVSESYSYDAQGNRISWTDRGGHVYAYRYDAQGRLLETIKPSVRVTFNADASLTGERRLSDRNSYDALGNRIRVVEGGYRDADGSYKTISGQTRATEYVYDKLNREVQVWSDLIDIGFANDAGEIRRYNRVRQVTQREYDALGNQLKETVQAFQVDGANRPTTAVGAQRTQLFEYDNLSRVKAAVDAAGGVTAYDYDPSGNRILERRYGEALSNPGNAALAALLSKDTDDYRELRYTFDLNNRQVETRTRGETHFDLALSNQQLAALTQGESAVSKGFYSSAYSQEEVVTQTLYNRNGDVIAERDGRGGVTRHFYTAQGDLQATLAAGVTDYQREGGAVTVTRRHALTQWTTDALGQIREQVQYAYEAKNPAETATLAELLANVAAQRAAAESDAAKLAGRDLADLADLSDAEVAQKLVRGDRRQTYDYDRLGRRITETVHGVEDYQFVNGAPKKTTASSRSTRYDYDNLNRLQRTIAPGEGAETLRTLETTYDALGRKTTEKGQSFTDYKGRMARATVTYGYDALGRQVTQTRVALEAGANQTTRTLVNALGFAVADIDASSARTDYATDAFGAVAEKSWSQRQAEGGSQSYWNRYWYDGAGREIKRVDTTGLSHETRYNGYGDITAKGMNGQYQEQFKYDRLGRLFSTNKETGAPQLYLYDKNGNASAEFILVDDLKDASGKAIDLATLTSPEQVKALGVLQTQMKVSVYDERNRHTDTFEAPHDYSQLEADILKSNESITDWKSDADWQLGVGDVEKIRFEDSVGPAVTGADSAINTSLTQPPHTEEVTVSGGKPGPVTQKSNVTDLGANLSGLMGHLGISPEAWSKSGSSYGAITLNAATNSYASAWKGEGPLEKVNGAFEKTIIRIWNRNENGITYIYRDVETQRYILTSNTEVGAEQIVSINVADEDGYQVNTIKTRDGEIKVTGYRTSNHDAGRFRLENQVETRYSDLSSVGPGIIQAVKQSKITIDAKEVIRGGHPGGQGSFSFKVNIPEELGKLGMPVRVTFYDQYNRAFDGKWDPLTPEMMPEFRSTAYWRTNDDHEKNSDWDSYKYKFKVTIPSLSGEEIFYTNYITNRGDNHGTFNKSLSGLTNKAFLIIEDANPYVERLTGSIGGVDLSTAQRLGNNRFLVRLSNGQYDLSYATWDSTRKLNEVKTFINLTDMKTVRNTNIYFKALKTTTHRQLVYKATATPTSSNQNALEPLVQENDQQQRIFQSYRTMWTLGGQTTYQIHRQQRYNAFGEVVQEVDGRGNATHLAYDAQGRLTHKIDPKVEVSQDHAVNGVLKSLNAHPITRYFYDASGNLVANQDANSYLAEKKAGYSISNNAAFYRGQTYSAGMVASETNALGHGKTYRYDQLGNKRLVIDELDQYHSFVYDSVGRLTEVRRFENLAKYNAGDSYTSDKYSYDELGNRVTHTNARGHVEKYVYDGEGRIVKHIGFNDGSQGGGANETSYEYRYVSSIGGIGGYKKVTTNGLSTETDANYKTTSNLTDETDYFGRIRTHQDLGGHQFVYEYNRAGWLQRQSTSNSAYTYTDGDIPAELLSDDSHPTRGLQDIQYEYYANGRVRRISDKGAGSYSEFKYDANGNVEEETYRRSPFTELDSIVGAGLEQNSLPYQNVRATYDALNRVVSIRDDDYDLTYSYDAVGNRRHMKSIYDDYLITDKNKGEDIKTQDFYYLYDKENRFIVTMGALSAGATQSIYAGNTGHEIGYDQGGRRIMDNSALLNKDGAPVESHQKFEYDAYGRVRAVWLKDARLNGKTGEGVRADGYARVAVRETDELGRTTTHSQYSHYLDAAGAVKERLESLHHYDYNANNQVLKDTAYKDASMSDSSRKSILTYTYLNDGQTLKQTFFDDLANNKGDVTTTYHYLARDRWDSYKASKVTVSASVGAGASYYIYDANGHTRWVYDHQDKRTISYVNNQRGQAIQRNEIDWNKTGQEKSIRRKFYYLDGIVRGDIGNDGVPSRTDYVQQLAENGDHSVVVGQESYSVTRYAGRDDNRSLVETRTRDIKKKVGYSSYYRMTPVTSADFDQNFQPINYDYPSKASSFYEVNQGDKLSSIAASMWGDASLWYLLADANGLSGDQDLKAGLSLVIPNVVTNIHNNASTFRPYDPGLGLGDTTPSLPEPPPPKKGKCGATFIVMVIAIAVAAVIAPYAIQGAVSLFGATTGAVGSGVTLIAGTTGIGTLGATTGIVAGASGYAAVAAGAFVSGAIGSAASQWAAKELGVQEHFSLRGVLRSGLTAAATAGVAAYANTAKWAKDLPKWAKNAATAVTGVGANYLAGKATKLPATFRWRDVATSFAANSLMSGIGIGDENAFYNQGLSSYVDGFLPGSIRNNDIARNAIQGFTAGAVSEAVRVAVYDSEDYRPDYVGMIAGVVGSTLGSLAVDGLAGAEGRKGAWQIATSETEGAAESCSVYGQGYGSSGAAGGNVGSLPGSVMGLFDSFGSGSNGMRGVGPSLRIITDEELDPINAYKQTMADANVDHSVRKIVDSYFLAMNAGDSAEIEIIYKSLEPYIPEEAKPMAGLGVGAFLAVGSITSDTVADTFNTAEMAVKFGVGAIDYALYEITKGNRAFQEGAKSFRNDFQGFIDFLKNIDRLPKDAAQKYKDTFDKADGYWAEKDYVGAGRYYTEGAVGAVLLGASVGTFIKTLPKGVIYVESKSEIPLSQRGSGKYQLGGQKRDYVVVLNKITDIANLNRSPITSNSLVVDNNITSAILKRENGVDISALNKAERNSLLFLDSKLNADIRLTDTGASEALDSFSNLGSLNKGIELTVSRDSPEFQQMLDTLKNLKGPNGDPLPVGRNKGAKDQMIVAEAFFARGGQATLVTADQGVFSPLAVLAGHNPAKLGVSVPNAFPNGFNVTVNGKSILVLPIKGK</sequence>
<dbReference type="HOGENOM" id="CLU_000105_0_0_6"/>
<feature type="transmembrane region" description="Helical" evidence="1">
    <location>
        <begin position="4996"/>
        <end position="5020"/>
    </location>
</feature>
<evidence type="ECO:0000256" key="1">
    <source>
        <dbReference type="SAM" id="Phobius"/>
    </source>
</evidence>
<dbReference type="RefSeq" id="WP_011397844.1">
    <property type="nucleotide sequence ID" value="NC_007645.1"/>
</dbReference>
<keyword evidence="1" id="KW-0812">Transmembrane</keyword>
<dbReference type="STRING" id="349521.HCH_04062"/>
<dbReference type="eggNOG" id="COG3209">
    <property type="taxonomic scope" value="Bacteria"/>
</dbReference>
<gene>
    <name evidence="3" type="ordered locus">HCH_04062</name>
</gene>
<keyword evidence="4" id="KW-1185">Reference proteome</keyword>
<dbReference type="InterPro" id="IPR018392">
    <property type="entry name" value="LysM"/>
</dbReference>